<feature type="compositionally biased region" description="Basic and acidic residues" evidence="1">
    <location>
        <begin position="33"/>
        <end position="80"/>
    </location>
</feature>
<keyword evidence="3" id="KW-1185">Reference proteome</keyword>
<dbReference type="GeneID" id="80911298"/>
<proteinExistence type="predicted"/>
<dbReference type="OrthoDB" id="3358750at2759"/>
<feature type="region of interest" description="Disordered" evidence="1">
    <location>
        <begin position="1"/>
        <end position="125"/>
    </location>
</feature>
<evidence type="ECO:0000313" key="3">
    <source>
        <dbReference type="Proteomes" id="UP001140513"/>
    </source>
</evidence>
<organism evidence="2 3">
    <name type="scientific">Didymosphaeria variabile</name>
    <dbReference type="NCBI Taxonomy" id="1932322"/>
    <lineage>
        <taxon>Eukaryota</taxon>
        <taxon>Fungi</taxon>
        <taxon>Dikarya</taxon>
        <taxon>Ascomycota</taxon>
        <taxon>Pezizomycotina</taxon>
        <taxon>Dothideomycetes</taxon>
        <taxon>Pleosporomycetidae</taxon>
        <taxon>Pleosporales</taxon>
        <taxon>Massarineae</taxon>
        <taxon>Didymosphaeriaceae</taxon>
        <taxon>Didymosphaeria</taxon>
    </lineage>
</organism>
<dbReference type="AlphaFoldDB" id="A0A9W9CAI4"/>
<evidence type="ECO:0000256" key="1">
    <source>
        <dbReference type="SAM" id="MobiDB-lite"/>
    </source>
</evidence>
<gene>
    <name evidence="2" type="ORF">N0V89_007768</name>
</gene>
<dbReference type="Proteomes" id="UP001140513">
    <property type="component" value="Unassembled WGS sequence"/>
</dbReference>
<comment type="caution">
    <text evidence="2">The sequence shown here is derived from an EMBL/GenBank/DDBJ whole genome shotgun (WGS) entry which is preliminary data.</text>
</comment>
<reference evidence="2" key="1">
    <citation type="submission" date="2022-10" db="EMBL/GenBank/DDBJ databases">
        <title>Tapping the CABI collections for fungal endophytes: first genome assemblies for Collariella, Neodidymelliopsis, Ascochyta clinopodiicola, Didymella pomorum, Didymosphaeria variabile, Neocosmospora piperis and Neocucurbitaria cava.</title>
        <authorList>
            <person name="Hill R."/>
        </authorList>
    </citation>
    <scope>NUCLEOTIDE SEQUENCE</scope>
    <source>
        <strain evidence="2">IMI 356815</strain>
    </source>
</reference>
<name>A0A9W9CAI4_9PLEO</name>
<feature type="compositionally biased region" description="Basic and acidic residues" evidence="1">
    <location>
        <begin position="90"/>
        <end position="103"/>
    </location>
</feature>
<dbReference type="RefSeq" id="XP_056070776.1">
    <property type="nucleotide sequence ID" value="XM_056216529.1"/>
</dbReference>
<protein>
    <submittedName>
        <fullName evidence="2">Uncharacterized protein</fullName>
    </submittedName>
</protein>
<feature type="compositionally biased region" description="Basic and acidic residues" evidence="1">
    <location>
        <begin position="16"/>
        <end position="26"/>
    </location>
</feature>
<dbReference type="PANTHER" id="PTHR39475">
    <property type="entry name" value="CONIDIATION-SPECIFIC PROTEIN 6"/>
    <property type="match status" value="1"/>
</dbReference>
<accession>A0A9W9CAI4</accession>
<dbReference type="PANTHER" id="PTHR39475:SF1">
    <property type="entry name" value="CONIDIATION-SPECIFIC PROTEIN 6"/>
    <property type="match status" value="1"/>
</dbReference>
<dbReference type="EMBL" id="JAPEUX010000005">
    <property type="protein sequence ID" value="KAJ4352420.1"/>
    <property type="molecule type" value="Genomic_DNA"/>
</dbReference>
<evidence type="ECO:0000313" key="2">
    <source>
        <dbReference type="EMBL" id="KAJ4352420.1"/>
    </source>
</evidence>
<sequence length="125" mass="13934">MSGNSSVGTSGVYEAGDQRNVKDSEIRQAQAENRFHEGKQNSHLAQDSKDERSIANKLAREEKRENEDENKLSEEDRASKIDSTLPAKLHGNEPSKGAKIDQELKEEEEAELRRKGKGDAMPGKK</sequence>